<dbReference type="InterPro" id="IPR012341">
    <property type="entry name" value="6hp_glycosidase-like_sf"/>
</dbReference>
<dbReference type="BioCyc" id="CNIT1237085:G1324-166-MONOMER"/>
<evidence type="ECO:0000313" key="2">
    <source>
        <dbReference type="EMBL" id="AFU57115.1"/>
    </source>
</evidence>
<gene>
    <name evidence="2" type="ordered locus">Ngar_c01660</name>
</gene>
<dbReference type="InterPro" id="IPR008928">
    <property type="entry name" value="6-hairpin_glycosidase_sf"/>
</dbReference>
<dbReference type="HOGENOM" id="CLU_1922865_0_0_2"/>
<evidence type="ECO:0000259" key="1">
    <source>
        <dbReference type="Pfam" id="PF22422"/>
    </source>
</evidence>
<dbReference type="KEGG" id="nga:Ngar_c01660"/>
<reference evidence="2 3" key="1">
    <citation type="journal article" date="2012" name="Environ. Microbiol.">
        <title>The genome of the ammonia-oxidizing Candidatus Nitrososphaera gargensis: insights into metabolic versatility and environmental adaptations.</title>
        <authorList>
            <person name="Spang A."/>
            <person name="Poehlein A."/>
            <person name="Offre P."/>
            <person name="Zumbragel S."/>
            <person name="Haider S."/>
            <person name="Rychlik N."/>
            <person name="Nowka B."/>
            <person name="Schmeisser C."/>
            <person name="Lebedeva E.V."/>
            <person name="Rattei T."/>
            <person name="Bohm C."/>
            <person name="Schmid M."/>
            <person name="Galushko A."/>
            <person name="Hatzenpichler R."/>
            <person name="Weinmaier T."/>
            <person name="Daniel R."/>
            <person name="Schleper C."/>
            <person name="Spieck E."/>
            <person name="Streit W."/>
            <person name="Wagner M."/>
        </authorList>
    </citation>
    <scope>NUCLEOTIDE SEQUENCE [LARGE SCALE GENOMIC DNA]</scope>
    <source>
        <strain evidence="3">Ga9.2</strain>
    </source>
</reference>
<feature type="domain" description="Mannosylglycerate hydrolase MGH1-like glycoside hydrolase" evidence="1">
    <location>
        <begin position="19"/>
        <end position="104"/>
    </location>
</feature>
<dbReference type="InParanoid" id="K0IC46"/>
<dbReference type="Proteomes" id="UP000008037">
    <property type="component" value="Chromosome"/>
</dbReference>
<dbReference type="EMBL" id="CP002408">
    <property type="protein sequence ID" value="AFU57115.1"/>
    <property type="molecule type" value="Genomic_DNA"/>
</dbReference>
<evidence type="ECO:0000313" key="3">
    <source>
        <dbReference type="Proteomes" id="UP000008037"/>
    </source>
</evidence>
<dbReference type="AlphaFoldDB" id="K0IC46"/>
<name>K0IC46_NITGG</name>
<organism evidence="2 3">
    <name type="scientific">Nitrososphaera gargensis (strain Ga9.2)</name>
    <dbReference type="NCBI Taxonomy" id="1237085"/>
    <lineage>
        <taxon>Archaea</taxon>
        <taxon>Nitrososphaerota</taxon>
        <taxon>Nitrososphaeria</taxon>
        <taxon>Nitrososphaerales</taxon>
        <taxon>Nitrososphaeraceae</taxon>
        <taxon>Nitrososphaera</taxon>
    </lineage>
</organism>
<dbReference type="Gene3D" id="1.50.10.10">
    <property type="match status" value="1"/>
</dbReference>
<keyword evidence="3" id="KW-1185">Reference proteome</keyword>
<sequence length="131" mass="15451">MEGNWNENYKITIPAHKLYPYQWSWDSAFIAIGNSYLNVNRAITEFENLFSAQWKNGMLPQVVFYESSDSYWPEPEYYQIERSKDSPSHVMISDMTQLPVNAISCCYISMKMSEMLTSTKQRNSSRECFQR</sequence>
<dbReference type="SUPFAM" id="SSF48208">
    <property type="entry name" value="Six-hairpin glycosidases"/>
    <property type="match status" value="1"/>
</dbReference>
<dbReference type="STRING" id="1237085.Ngar_c01660"/>
<dbReference type="Pfam" id="PF22422">
    <property type="entry name" value="MGH1-like_GH"/>
    <property type="match status" value="1"/>
</dbReference>
<dbReference type="GO" id="GO:0005975">
    <property type="term" value="P:carbohydrate metabolic process"/>
    <property type="evidence" value="ECO:0007669"/>
    <property type="project" value="InterPro"/>
</dbReference>
<protein>
    <recommendedName>
        <fullName evidence="1">Mannosylglycerate hydrolase MGH1-like glycoside hydrolase domain-containing protein</fullName>
    </recommendedName>
</protein>
<proteinExistence type="predicted"/>
<accession>K0IC46</accession>
<dbReference type="InterPro" id="IPR054491">
    <property type="entry name" value="MGH1-like_GH"/>
</dbReference>